<comment type="cofactor">
    <cofactor evidence="2">
        <name>Mg(2+)</name>
        <dbReference type="ChEBI" id="CHEBI:18420"/>
    </cofactor>
</comment>
<dbReference type="EMBL" id="CP013244">
    <property type="protein sequence ID" value="ANP47872.1"/>
    <property type="molecule type" value="Genomic_DNA"/>
</dbReference>
<dbReference type="SUPFAM" id="SSF55781">
    <property type="entry name" value="GAF domain-like"/>
    <property type="match status" value="1"/>
</dbReference>
<dbReference type="Gene3D" id="3.30.450.40">
    <property type="match status" value="1"/>
</dbReference>
<dbReference type="InterPro" id="IPR050499">
    <property type="entry name" value="PEP-utilizing_PTS_enzyme"/>
</dbReference>
<dbReference type="GO" id="GO:0046872">
    <property type="term" value="F:metal ion binding"/>
    <property type="evidence" value="ECO:0007669"/>
    <property type="project" value="UniProtKB-KW"/>
</dbReference>
<proteinExistence type="inferred from homology"/>
<dbReference type="KEGG" id="cbot:ATE48_19195"/>
<evidence type="ECO:0000256" key="2">
    <source>
        <dbReference type="ARBA" id="ARBA00001946"/>
    </source>
</evidence>
<dbReference type="InterPro" id="IPR008731">
    <property type="entry name" value="PTS_EIN"/>
</dbReference>
<evidence type="ECO:0000256" key="8">
    <source>
        <dbReference type="ARBA" id="ARBA00022597"/>
    </source>
</evidence>
<dbReference type="Proteomes" id="UP000092498">
    <property type="component" value="Chromosome"/>
</dbReference>
<gene>
    <name evidence="15" type="ORF">ATE48_19195</name>
</gene>
<evidence type="ECO:0000256" key="6">
    <source>
        <dbReference type="ARBA" id="ARBA00022448"/>
    </source>
</evidence>
<name>A0A1B1AMS3_9PROT</name>
<dbReference type="Gene3D" id="1.10.274.10">
    <property type="entry name" value="PtsI, HPr-binding domain"/>
    <property type="match status" value="1"/>
</dbReference>
<dbReference type="InterPro" id="IPR029016">
    <property type="entry name" value="GAF-like_dom_sf"/>
</dbReference>
<dbReference type="GO" id="GO:0008965">
    <property type="term" value="F:phosphoenolpyruvate-protein phosphotransferase activity"/>
    <property type="evidence" value="ECO:0007669"/>
    <property type="project" value="UniProtKB-EC"/>
</dbReference>
<dbReference type="Pfam" id="PF02896">
    <property type="entry name" value="PEP-utilizers_C"/>
    <property type="match status" value="1"/>
</dbReference>
<reference evidence="15 16" key="1">
    <citation type="submission" date="2015-11" db="EMBL/GenBank/DDBJ databases">
        <title>Whole-Genome Sequence of Candidatus Oderbacter manganicum from the National Park Lower Oder Valley, Germany.</title>
        <authorList>
            <person name="Braun B."/>
            <person name="Liere K."/>
            <person name="Szewzyk U."/>
        </authorList>
    </citation>
    <scope>NUCLEOTIDE SEQUENCE [LARGE SCALE GENOMIC DNA]</scope>
    <source>
        <strain evidence="15 16">OTSz_A_272</strain>
    </source>
</reference>
<evidence type="ECO:0000256" key="5">
    <source>
        <dbReference type="ARBA" id="ARBA00012232"/>
    </source>
</evidence>
<dbReference type="SUPFAM" id="SSF47831">
    <property type="entry name" value="Enzyme I of the PEP:sugar phosphotransferase system HPr-binding (sub)domain"/>
    <property type="match status" value="1"/>
</dbReference>
<dbReference type="Pfam" id="PF01590">
    <property type="entry name" value="GAF"/>
    <property type="match status" value="1"/>
</dbReference>
<dbReference type="OrthoDB" id="9765468at2"/>
<dbReference type="Pfam" id="PF00391">
    <property type="entry name" value="PEP-utilizers"/>
    <property type="match status" value="1"/>
</dbReference>
<keyword evidence="12" id="KW-0418">Kinase</keyword>
<evidence type="ECO:0000259" key="14">
    <source>
        <dbReference type="SMART" id="SM00065"/>
    </source>
</evidence>
<organism evidence="15 16">
    <name type="scientific">Candidatus Viadribacter manganicus</name>
    <dbReference type="NCBI Taxonomy" id="1759059"/>
    <lineage>
        <taxon>Bacteria</taxon>
        <taxon>Pseudomonadati</taxon>
        <taxon>Pseudomonadota</taxon>
        <taxon>Alphaproteobacteria</taxon>
        <taxon>Hyphomonadales</taxon>
        <taxon>Hyphomonadaceae</taxon>
        <taxon>Candidatus Viadribacter</taxon>
    </lineage>
</organism>
<dbReference type="InterPro" id="IPR040442">
    <property type="entry name" value="Pyrv_kinase-like_dom_sf"/>
</dbReference>
<dbReference type="InterPro" id="IPR036618">
    <property type="entry name" value="PtsI_HPr-bd_sf"/>
</dbReference>
<sequence length="753" mass="82211">MVGPASIGGSRILLRKLREIMETGAEPQQRLDRLVSMVASTMVADVCSIYLTRGGLHELFATQGLSPSAVHNTRLKLGEGLVGLVAEAAQPLNLADAQHHERFAFKPETGEEPFNSFLGVPIVRSERTFGVLVVQNQVSRLYGEDEVEALQTIAMVLAEMVASGAFGDLTGLAEVEAVPSRPELLSGRSFSDGICIGTAVLHEPHAPLGRVIADDPVKEEERLNTALSHVRRALEEMLEGDPGRISGVSREVLETFLMLANDPSWEAKLRQGVRAGLSADAAVERVRGEHRAKFNATRDQYLKERLHDLEDLDNRLLRALAGVEAGAAQALPDDAILIARELGPAELLDYGARLKGVALEEGANTAHAAIVARALAIPMVGSLHGLLSRVEAGDRIVIDGEHGEARLRPEAAVVHSYKQRIDLRSARVEEFARLRNIPPVTQDGERVTLLLNAGLALDVHHLDEAGAEGIGLFRTEFQFMVSETLPRLESQTMLYRDVLDAAGLRPVTFRTLDLGGDKVLPYVAAEREENPALGWRAVRIGLDRPALLRYQLRALISAAASRRLRIMFPLVTTVSEFDAARALVDRELEWCRKNGRTQPSLVEVGVMVEAPALAFSIPDLKGRADFISIGTNDLMQYFFAADRGNARVSERYDILSAPALRLLKRIRDDADVAGLQVSICGEAAGRPLEAMAFIALGFRRLSMPASGIGPVKRLILSMEVHAVERALSRLMSRNRPSIRDELREFAVAEGYAL</sequence>
<feature type="domain" description="GAF" evidence="14">
    <location>
        <begin position="26"/>
        <end position="171"/>
    </location>
</feature>
<dbReference type="InParanoid" id="A0A1B1AMS3"/>
<protein>
    <recommendedName>
        <fullName evidence="5">phosphoenolpyruvate--protein phosphotransferase</fullName>
        <ecNumber evidence="5">2.7.3.9</ecNumber>
    </recommendedName>
</protein>
<dbReference type="SUPFAM" id="SSF51621">
    <property type="entry name" value="Phosphoenolpyruvate/pyruvate domain"/>
    <property type="match status" value="1"/>
</dbReference>
<dbReference type="PRINTS" id="PR01736">
    <property type="entry name" value="PHPHTRNFRASE"/>
</dbReference>
<dbReference type="Gene3D" id="3.20.20.60">
    <property type="entry name" value="Phosphoenolpyruvate-binding domains"/>
    <property type="match status" value="1"/>
</dbReference>
<dbReference type="Gene3D" id="3.50.30.10">
    <property type="entry name" value="Phosphohistidine domain"/>
    <property type="match status" value="1"/>
</dbReference>
<dbReference type="InterPro" id="IPR018274">
    <property type="entry name" value="PEP_util_AS"/>
</dbReference>
<evidence type="ECO:0000256" key="1">
    <source>
        <dbReference type="ARBA" id="ARBA00000683"/>
    </source>
</evidence>
<evidence type="ECO:0000256" key="12">
    <source>
        <dbReference type="ARBA" id="ARBA00022777"/>
    </source>
</evidence>
<comment type="similarity">
    <text evidence="4">Belongs to the PEP-utilizing enzyme family.</text>
</comment>
<dbReference type="PROSITE" id="PS00370">
    <property type="entry name" value="PEP_ENZYMES_PHOS_SITE"/>
    <property type="match status" value="1"/>
</dbReference>
<comment type="catalytic activity">
    <reaction evidence="1">
        <text>L-histidyl-[protein] + phosphoenolpyruvate = N(pros)-phospho-L-histidyl-[protein] + pyruvate</text>
        <dbReference type="Rhea" id="RHEA:23880"/>
        <dbReference type="Rhea" id="RHEA-COMP:9745"/>
        <dbReference type="Rhea" id="RHEA-COMP:9746"/>
        <dbReference type="ChEBI" id="CHEBI:15361"/>
        <dbReference type="ChEBI" id="CHEBI:29979"/>
        <dbReference type="ChEBI" id="CHEBI:58702"/>
        <dbReference type="ChEBI" id="CHEBI:64837"/>
        <dbReference type="EC" id="2.7.3.9"/>
    </reaction>
</comment>
<dbReference type="Pfam" id="PF05524">
    <property type="entry name" value="PEP-utilisers_N"/>
    <property type="match status" value="1"/>
</dbReference>
<evidence type="ECO:0000256" key="9">
    <source>
        <dbReference type="ARBA" id="ARBA00022679"/>
    </source>
</evidence>
<keyword evidence="10" id="KW-0598">Phosphotransferase system</keyword>
<dbReference type="STRING" id="1759059.ATE48_19195"/>
<evidence type="ECO:0000256" key="13">
    <source>
        <dbReference type="ARBA" id="ARBA00022842"/>
    </source>
</evidence>
<keyword evidence="6" id="KW-0813">Transport</keyword>
<dbReference type="PANTHER" id="PTHR46244:SF6">
    <property type="entry name" value="PHOSPHOENOLPYRUVATE-PROTEIN PHOSPHOTRANSFERASE"/>
    <property type="match status" value="1"/>
</dbReference>
<dbReference type="SUPFAM" id="SSF52009">
    <property type="entry name" value="Phosphohistidine domain"/>
    <property type="match status" value="1"/>
</dbReference>
<keyword evidence="11" id="KW-0479">Metal-binding</keyword>
<dbReference type="GO" id="GO:0009401">
    <property type="term" value="P:phosphoenolpyruvate-dependent sugar phosphotransferase system"/>
    <property type="evidence" value="ECO:0007669"/>
    <property type="project" value="UniProtKB-KW"/>
</dbReference>
<dbReference type="InterPro" id="IPR008279">
    <property type="entry name" value="PEP-util_enz_mobile_dom"/>
</dbReference>
<dbReference type="InterPro" id="IPR036637">
    <property type="entry name" value="Phosphohistidine_dom_sf"/>
</dbReference>
<evidence type="ECO:0000256" key="4">
    <source>
        <dbReference type="ARBA" id="ARBA00007837"/>
    </source>
</evidence>
<dbReference type="EC" id="2.7.3.9" evidence="5"/>
<evidence type="ECO:0000256" key="7">
    <source>
        <dbReference type="ARBA" id="ARBA00022490"/>
    </source>
</evidence>
<comment type="subcellular location">
    <subcellularLocation>
        <location evidence="3">Cytoplasm</location>
    </subcellularLocation>
</comment>
<keyword evidence="16" id="KW-1185">Reference proteome</keyword>
<dbReference type="GO" id="GO:0005737">
    <property type="term" value="C:cytoplasm"/>
    <property type="evidence" value="ECO:0007669"/>
    <property type="project" value="UniProtKB-SubCell"/>
</dbReference>
<evidence type="ECO:0000256" key="3">
    <source>
        <dbReference type="ARBA" id="ARBA00004496"/>
    </source>
</evidence>
<dbReference type="FunCoup" id="A0A1B1AMS3">
    <property type="interactions" value="53"/>
</dbReference>
<dbReference type="NCBIfam" id="TIGR01417">
    <property type="entry name" value="PTS_I_fam"/>
    <property type="match status" value="1"/>
</dbReference>
<dbReference type="AlphaFoldDB" id="A0A1B1AMS3"/>
<evidence type="ECO:0000313" key="15">
    <source>
        <dbReference type="EMBL" id="ANP47872.1"/>
    </source>
</evidence>
<dbReference type="GO" id="GO:0016301">
    <property type="term" value="F:kinase activity"/>
    <property type="evidence" value="ECO:0007669"/>
    <property type="project" value="UniProtKB-KW"/>
</dbReference>
<evidence type="ECO:0000313" key="16">
    <source>
        <dbReference type="Proteomes" id="UP000092498"/>
    </source>
</evidence>
<keyword evidence="13" id="KW-0460">Magnesium</keyword>
<keyword evidence="7" id="KW-0963">Cytoplasm</keyword>
<dbReference type="InterPro" id="IPR015813">
    <property type="entry name" value="Pyrv/PenolPyrv_kinase-like_dom"/>
</dbReference>
<dbReference type="InterPro" id="IPR003018">
    <property type="entry name" value="GAF"/>
</dbReference>
<dbReference type="PANTHER" id="PTHR46244">
    <property type="entry name" value="PHOSPHOENOLPYRUVATE-PROTEIN PHOSPHOTRANSFERASE"/>
    <property type="match status" value="1"/>
</dbReference>
<accession>A0A1B1AMS3</accession>
<dbReference type="InterPro" id="IPR006318">
    <property type="entry name" value="PTS_EI-like"/>
</dbReference>
<evidence type="ECO:0000256" key="10">
    <source>
        <dbReference type="ARBA" id="ARBA00022683"/>
    </source>
</evidence>
<dbReference type="SMART" id="SM00065">
    <property type="entry name" value="GAF"/>
    <property type="match status" value="1"/>
</dbReference>
<keyword evidence="9" id="KW-0808">Transferase</keyword>
<dbReference type="InterPro" id="IPR000121">
    <property type="entry name" value="PEP_util_C"/>
</dbReference>
<evidence type="ECO:0000256" key="11">
    <source>
        <dbReference type="ARBA" id="ARBA00022723"/>
    </source>
</evidence>
<keyword evidence="8" id="KW-0762">Sugar transport</keyword>